<keyword evidence="2" id="KW-0540">Nuclease</keyword>
<dbReference type="AlphaFoldDB" id="A0AAV4C8V7"/>
<evidence type="ECO:0000313" key="2">
    <source>
        <dbReference type="EMBL" id="GFO31736.1"/>
    </source>
</evidence>
<feature type="region of interest" description="Disordered" evidence="1">
    <location>
        <begin position="1"/>
        <end position="25"/>
    </location>
</feature>
<accession>A0AAV4C8V7</accession>
<dbReference type="GO" id="GO:0004519">
    <property type="term" value="F:endonuclease activity"/>
    <property type="evidence" value="ECO:0007669"/>
    <property type="project" value="UniProtKB-KW"/>
</dbReference>
<evidence type="ECO:0000313" key="3">
    <source>
        <dbReference type="Proteomes" id="UP000735302"/>
    </source>
</evidence>
<gene>
    <name evidence="2" type="ORF">PoB_005824100</name>
</gene>
<organism evidence="2 3">
    <name type="scientific">Plakobranchus ocellatus</name>
    <dbReference type="NCBI Taxonomy" id="259542"/>
    <lineage>
        <taxon>Eukaryota</taxon>
        <taxon>Metazoa</taxon>
        <taxon>Spiralia</taxon>
        <taxon>Lophotrochozoa</taxon>
        <taxon>Mollusca</taxon>
        <taxon>Gastropoda</taxon>
        <taxon>Heterobranchia</taxon>
        <taxon>Euthyneura</taxon>
        <taxon>Panpulmonata</taxon>
        <taxon>Sacoglossa</taxon>
        <taxon>Placobranchoidea</taxon>
        <taxon>Plakobranchidae</taxon>
        <taxon>Plakobranchus</taxon>
    </lineage>
</organism>
<sequence>MDPTTRVTEWQPRNGKRSRGRQARRWREDIVKTKGKTWSRDARDRDEWRRDAEGYILQLREKCGAKNNYCRAPSQSAITSLLGIELRRRWCVFLPTSHLMSIVIHSVAP</sequence>
<protein>
    <submittedName>
        <fullName evidence="2">Endonuclease-reverse transcriptase</fullName>
    </submittedName>
</protein>
<comment type="caution">
    <text evidence="2">The sequence shown here is derived from an EMBL/GenBank/DDBJ whole genome shotgun (WGS) entry which is preliminary data.</text>
</comment>
<name>A0AAV4C8V7_9GAST</name>
<reference evidence="2 3" key="1">
    <citation type="journal article" date="2021" name="Elife">
        <title>Chloroplast acquisition without the gene transfer in kleptoplastic sea slugs, Plakobranchus ocellatus.</title>
        <authorList>
            <person name="Maeda T."/>
            <person name="Takahashi S."/>
            <person name="Yoshida T."/>
            <person name="Shimamura S."/>
            <person name="Takaki Y."/>
            <person name="Nagai Y."/>
            <person name="Toyoda A."/>
            <person name="Suzuki Y."/>
            <person name="Arimoto A."/>
            <person name="Ishii H."/>
            <person name="Satoh N."/>
            <person name="Nishiyama T."/>
            <person name="Hasebe M."/>
            <person name="Maruyama T."/>
            <person name="Minagawa J."/>
            <person name="Obokata J."/>
            <person name="Shigenobu S."/>
        </authorList>
    </citation>
    <scope>NUCLEOTIDE SEQUENCE [LARGE SCALE GENOMIC DNA]</scope>
</reference>
<proteinExistence type="predicted"/>
<evidence type="ECO:0000256" key="1">
    <source>
        <dbReference type="SAM" id="MobiDB-lite"/>
    </source>
</evidence>
<dbReference type="Proteomes" id="UP000735302">
    <property type="component" value="Unassembled WGS sequence"/>
</dbReference>
<keyword evidence="3" id="KW-1185">Reference proteome</keyword>
<keyword evidence="2" id="KW-0378">Hydrolase</keyword>
<feature type="compositionally biased region" description="Basic residues" evidence="1">
    <location>
        <begin position="14"/>
        <end position="24"/>
    </location>
</feature>
<keyword evidence="2" id="KW-0255">Endonuclease</keyword>
<dbReference type="EMBL" id="BLXT01006426">
    <property type="protein sequence ID" value="GFO31736.1"/>
    <property type="molecule type" value="Genomic_DNA"/>
</dbReference>